<feature type="chain" id="PRO_5041960812" description="Store-operated calcium entry-associated regulatory factor" evidence="18">
    <location>
        <begin position="30"/>
        <end position="316"/>
    </location>
</feature>
<evidence type="ECO:0000256" key="5">
    <source>
        <dbReference type="ARBA" id="ARBA00022448"/>
    </source>
</evidence>
<evidence type="ECO:0000256" key="12">
    <source>
        <dbReference type="ARBA" id="ARBA00022989"/>
    </source>
</evidence>
<dbReference type="PANTHER" id="PTHR15929">
    <property type="entry name" value="STORE-OPERATED CALCIUM ENTRY-ASSOCIATED REGULATORY FACTOR"/>
    <property type="match status" value="1"/>
</dbReference>
<reference evidence="19" key="1">
    <citation type="submission" date="2021-07" db="EMBL/GenBank/DDBJ databases">
        <authorList>
            <person name="Catto M.A."/>
            <person name="Jacobson A."/>
            <person name="Kennedy G."/>
            <person name="Labadie P."/>
            <person name="Hunt B.G."/>
            <person name="Srinivasan R."/>
        </authorList>
    </citation>
    <scope>NUCLEOTIDE SEQUENCE</scope>
    <source>
        <strain evidence="19">PL_HMW_Pooled</strain>
        <tissue evidence="19">Head</tissue>
    </source>
</reference>
<protein>
    <recommendedName>
        <fullName evidence="4">Store-operated calcium entry-associated regulatory factor</fullName>
    </recommendedName>
    <alternativeName>
        <fullName evidence="15">Transmembrane protein 66</fullName>
    </alternativeName>
</protein>
<reference evidence="19" key="2">
    <citation type="journal article" date="2023" name="BMC Genomics">
        <title>Pest status, molecular evolution, and epigenetic factors derived from the genome assembly of Frankliniella fusca, a thysanopteran phytovirus vector.</title>
        <authorList>
            <person name="Catto M.A."/>
            <person name="Labadie P.E."/>
            <person name="Jacobson A.L."/>
            <person name="Kennedy G.G."/>
            <person name="Srinivasan R."/>
            <person name="Hunt B.G."/>
        </authorList>
    </citation>
    <scope>NUCLEOTIDE SEQUENCE</scope>
    <source>
        <strain evidence="19">PL_HMW_Pooled</strain>
    </source>
</reference>
<comment type="caution">
    <text evidence="19">The sequence shown here is derived from an EMBL/GenBank/DDBJ whole genome shotgun (WGS) entry which is preliminary data.</text>
</comment>
<evidence type="ECO:0000313" key="19">
    <source>
        <dbReference type="EMBL" id="KAK3933295.1"/>
    </source>
</evidence>
<sequence length="316" mass="33949">MSMFKMGFLNIFILILSLIVLTNTDLASASKPDRVLYRDLGTLYFYPGEMTRARRTHPVPQLVCLKGCQYPQPRSVKCENVGWDGGSNLWRCTAELDSAYSLDRAEVVCEGYNSPDDSYVTAGSCSLEYSIKRKGSSSSGGFKTNDVEPPGLSGLFFILACLLLLYVLYKTCVRSDEEAQQNRSFTNNDGPDDGQGPQMGWNIPGMNQRHRGNPPPYNSQARDDTCGGNNNAAGGGGGPGFWTGLAAGGLLGSMFGGSSGSSGYRNAPFSSPNQRSGGFFESGSSRGRRGSDGWGGLSSGSESTSQSEVTARYRQR</sequence>
<feature type="region of interest" description="Disordered" evidence="16">
    <location>
        <begin position="179"/>
        <end position="232"/>
    </location>
</feature>
<evidence type="ECO:0000256" key="2">
    <source>
        <dbReference type="ARBA" id="ARBA00006833"/>
    </source>
</evidence>
<comment type="similarity">
    <text evidence="2">Belongs to the SARAF family.</text>
</comment>
<keyword evidence="11" id="KW-0653">Protein transport</keyword>
<evidence type="ECO:0000256" key="6">
    <source>
        <dbReference type="ARBA" id="ARBA00022568"/>
    </source>
</evidence>
<keyword evidence="5" id="KW-0813">Transport</keyword>
<evidence type="ECO:0000256" key="7">
    <source>
        <dbReference type="ARBA" id="ARBA00022692"/>
    </source>
</evidence>
<evidence type="ECO:0000256" key="1">
    <source>
        <dbReference type="ARBA" id="ARBA00004115"/>
    </source>
</evidence>
<dbReference type="EMBL" id="JAHWGI010001444">
    <property type="protein sequence ID" value="KAK3933295.1"/>
    <property type="molecule type" value="Genomic_DNA"/>
</dbReference>
<organism evidence="19 20">
    <name type="scientific">Frankliniella fusca</name>
    <dbReference type="NCBI Taxonomy" id="407009"/>
    <lineage>
        <taxon>Eukaryota</taxon>
        <taxon>Metazoa</taxon>
        <taxon>Ecdysozoa</taxon>
        <taxon>Arthropoda</taxon>
        <taxon>Hexapoda</taxon>
        <taxon>Insecta</taxon>
        <taxon>Pterygota</taxon>
        <taxon>Neoptera</taxon>
        <taxon>Paraneoptera</taxon>
        <taxon>Thysanoptera</taxon>
        <taxon>Terebrantia</taxon>
        <taxon>Thripoidea</taxon>
        <taxon>Thripidae</taxon>
        <taxon>Frankliniella</taxon>
    </lineage>
</organism>
<feature type="compositionally biased region" description="Low complexity" evidence="16">
    <location>
        <begin position="275"/>
        <end position="285"/>
    </location>
</feature>
<dbReference type="PROSITE" id="PS00989">
    <property type="entry name" value="CLAT_ADAPTOR_S"/>
    <property type="match status" value="1"/>
</dbReference>
<evidence type="ECO:0000256" key="15">
    <source>
        <dbReference type="ARBA" id="ARBA00031116"/>
    </source>
</evidence>
<dbReference type="GO" id="GO:0006816">
    <property type="term" value="P:calcium ion transport"/>
    <property type="evidence" value="ECO:0007669"/>
    <property type="project" value="UniProtKB-KW"/>
</dbReference>
<keyword evidence="14 17" id="KW-0472">Membrane</keyword>
<name>A0AAE1I5X5_9NEOP</name>
<comment type="subcellular location">
    <subcellularLocation>
        <location evidence="1">Endoplasmic reticulum membrane</location>
        <topology evidence="1">Single-pass type I membrane protein</topology>
    </subcellularLocation>
</comment>
<dbReference type="GO" id="GO:2001256">
    <property type="term" value="P:regulation of store-operated calcium entry"/>
    <property type="evidence" value="ECO:0007669"/>
    <property type="project" value="InterPro"/>
</dbReference>
<evidence type="ECO:0000256" key="10">
    <source>
        <dbReference type="ARBA" id="ARBA00022837"/>
    </source>
</evidence>
<keyword evidence="12 17" id="KW-1133">Transmembrane helix</keyword>
<comment type="similarity">
    <text evidence="3">Belongs to the adaptor complexes small subunit family.</text>
</comment>
<evidence type="ECO:0000256" key="3">
    <source>
        <dbReference type="ARBA" id="ARBA00006972"/>
    </source>
</evidence>
<dbReference type="AlphaFoldDB" id="A0AAE1I5X5"/>
<evidence type="ECO:0000256" key="17">
    <source>
        <dbReference type="SAM" id="Phobius"/>
    </source>
</evidence>
<dbReference type="Pfam" id="PF06682">
    <property type="entry name" value="SARAF"/>
    <property type="match status" value="1"/>
</dbReference>
<dbReference type="Proteomes" id="UP001219518">
    <property type="component" value="Unassembled WGS sequence"/>
</dbReference>
<evidence type="ECO:0000256" key="18">
    <source>
        <dbReference type="SAM" id="SignalP"/>
    </source>
</evidence>
<feature type="region of interest" description="Disordered" evidence="16">
    <location>
        <begin position="261"/>
        <end position="316"/>
    </location>
</feature>
<keyword evidence="13" id="KW-0406">Ion transport</keyword>
<keyword evidence="20" id="KW-1185">Reference proteome</keyword>
<accession>A0AAE1I5X5</accession>
<dbReference type="GO" id="GO:0030117">
    <property type="term" value="C:membrane coat"/>
    <property type="evidence" value="ECO:0007669"/>
    <property type="project" value="InterPro"/>
</dbReference>
<proteinExistence type="inferred from homology"/>
<keyword evidence="7 17" id="KW-0812">Transmembrane</keyword>
<keyword evidence="9" id="KW-0256">Endoplasmic reticulum</keyword>
<feature type="transmembrane region" description="Helical" evidence="17">
    <location>
        <begin position="151"/>
        <end position="169"/>
    </location>
</feature>
<keyword evidence="8 18" id="KW-0732">Signal</keyword>
<evidence type="ECO:0000313" key="20">
    <source>
        <dbReference type="Proteomes" id="UP001219518"/>
    </source>
</evidence>
<evidence type="ECO:0000256" key="9">
    <source>
        <dbReference type="ARBA" id="ARBA00022824"/>
    </source>
</evidence>
<dbReference type="InterPro" id="IPR000804">
    <property type="entry name" value="Clathrin_sm-chain_CS"/>
</dbReference>
<keyword evidence="6" id="KW-0109">Calcium transport</keyword>
<gene>
    <name evidence="19" type="ORF">KUF71_017883</name>
</gene>
<evidence type="ECO:0000256" key="11">
    <source>
        <dbReference type="ARBA" id="ARBA00022927"/>
    </source>
</evidence>
<keyword evidence="10" id="KW-0106">Calcium</keyword>
<feature type="signal peptide" evidence="18">
    <location>
        <begin position="1"/>
        <end position="29"/>
    </location>
</feature>
<evidence type="ECO:0000256" key="14">
    <source>
        <dbReference type="ARBA" id="ARBA00023136"/>
    </source>
</evidence>
<dbReference type="GO" id="GO:0005789">
    <property type="term" value="C:endoplasmic reticulum membrane"/>
    <property type="evidence" value="ECO:0007669"/>
    <property type="project" value="UniProtKB-SubCell"/>
</dbReference>
<dbReference type="GO" id="GO:0016192">
    <property type="term" value="P:vesicle-mediated transport"/>
    <property type="evidence" value="ECO:0007669"/>
    <property type="project" value="InterPro"/>
</dbReference>
<evidence type="ECO:0000256" key="13">
    <source>
        <dbReference type="ARBA" id="ARBA00023065"/>
    </source>
</evidence>
<evidence type="ECO:0000256" key="8">
    <source>
        <dbReference type="ARBA" id="ARBA00022729"/>
    </source>
</evidence>
<evidence type="ECO:0000256" key="4">
    <source>
        <dbReference type="ARBA" id="ARBA00016584"/>
    </source>
</evidence>
<dbReference type="PANTHER" id="PTHR15929:SF0">
    <property type="entry name" value="STORE-OPERATED CALCIUM ENTRY-ASSOCIATED REGULATORY FACTOR"/>
    <property type="match status" value="1"/>
</dbReference>
<dbReference type="GO" id="GO:0006886">
    <property type="term" value="P:intracellular protein transport"/>
    <property type="evidence" value="ECO:0007669"/>
    <property type="project" value="InterPro"/>
</dbReference>
<evidence type="ECO:0000256" key="16">
    <source>
        <dbReference type="SAM" id="MobiDB-lite"/>
    </source>
</evidence>
<dbReference type="InterPro" id="IPR009567">
    <property type="entry name" value="SARAF"/>
</dbReference>